<feature type="compositionally biased region" description="Basic and acidic residues" evidence="1">
    <location>
        <begin position="1022"/>
        <end position="1041"/>
    </location>
</feature>
<feature type="compositionally biased region" description="Basic and acidic residues" evidence="1">
    <location>
        <begin position="574"/>
        <end position="586"/>
    </location>
</feature>
<feature type="region of interest" description="Disordered" evidence="1">
    <location>
        <begin position="97"/>
        <end position="170"/>
    </location>
</feature>
<reference evidence="3" key="1">
    <citation type="submission" date="2025-08" db="UniProtKB">
        <authorList>
            <consortium name="RefSeq"/>
        </authorList>
    </citation>
    <scope>IDENTIFICATION</scope>
</reference>
<dbReference type="Pfam" id="PF15718">
    <property type="entry name" value="MNR"/>
    <property type="match status" value="3"/>
</dbReference>
<feature type="compositionally biased region" description="Acidic residues" evidence="1">
    <location>
        <begin position="1101"/>
        <end position="1140"/>
    </location>
</feature>
<organism evidence="2 3">
    <name type="scientific">Aplysia californica</name>
    <name type="common">California sea hare</name>
    <dbReference type="NCBI Taxonomy" id="6500"/>
    <lineage>
        <taxon>Eukaryota</taxon>
        <taxon>Metazoa</taxon>
        <taxon>Spiralia</taxon>
        <taxon>Lophotrochozoa</taxon>
        <taxon>Mollusca</taxon>
        <taxon>Gastropoda</taxon>
        <taxon>Heterobranchia</taxon>
        <taxon>Euthyneura</taxon>
        <taxon>Tectipleura</taxon>
        <taxon>Aplysiida</taxon>
        <taxon>Aplysioidea</taxon>
        <taxon>Aplysiidae</taxon>
        <taxon>Aplysia</taxon>
    </lineage>
</organism>
<feature type="compositionally biased region" description="Polar residues" evidence="1">
    <location>
        <begin position="1046"/>
        <end position="1062"/>
    </location>
</feature>
<feature type="region of interest" description="Disordered" evidence="1">
    <location>
        <begin position="557"/>
        <end position="612"/>
    </location>
</feature>
<feature type="compositionally biased region" description="Basic and acidic residues" evidence="1">
    <location>
        <begin position="1078"/>
        <end position="1100"/>
    </location>
</feature>
<dbReference type="InterPro" id="IPR031447">
    <property type="entry name" value="MNR"/>
</dbReference>
<accession>A0ABM0JKY7</accession>
<keyword evidence="2" id="KW-1185">Reference proteome</keyword>
<feature type="region of interest" description="Disordered" evidence="1">
    <location>
        <begin position="1019"/>
        <end position="1140"/>
    </location>
</feature>
<dbReference type="PANTHER" id="PTHR15732">
    <property type="entry name" value="PROTEIN MOONRAKER"/>
    <property type="match status" value="1"/>
</dbReference>
<protein>
    <submittedName>
        <fullName evidence="3">Protein moonraker isoform X1</fullName>
    </submittedName>
</protein>
<dbReference type="Proteomes" id="UP000694888">
    <property type="component" value="Unplaced"/>
</dbReference>
<feature type="region of interest" description="Disordered" evidence="1">
    <location>
        <begin position="48"/>
        <end position="69"/>
    </location>
</feature>
<name>A0ABM0JKY7_APLCA</name>
<sequence length="1140" mass="128543">MSFSQYQLPYQNQLQFNLDVPLTTNNLAAHFQHPRPIFVERISGQHAIPGKIPSRKEGKDDPGGQAGHNYSVLSEDKMEMMSQLARRDLRNRKLQAEQNGKIVGGESHSPTASPSRAHLYKKTSCSRLTRDQGNRSKHPLRAREAERNRRLGAVQTPPPRKPVPRSTYADDSFVSTRNTSLDLSRDADVYFPVKPFVPEGSEPAKEDIVRLQQELEGYLRLIGHVQERAIADGNTKFLHLPAKGKSKDGFLDQIEDLDRARARVTEQNIRSARNTYNLRQKVKQLQRDLAHADLNKPQKKNQILAQVNSVHRGAVKSLQTFVNQLPHQDLSSGLPSHYQELSLLLRQLTALNALTQQGKQLHGKCELLTLLDNIDTSNAKWCCKQQKQKNPVEDKNDMKGASRPWVSDTKVAKEFGQPKMRQFSVPQSKKAPVTKQIVSRGRPTMRAVGKENRRVADNERRAMLKAGVAALVGPRPRSRSVEERAGGQSGMAWEVDMRSQPELPDHTKGYLLPSDLRAKRERAQRAVEISNQRRQFAAELRSPGRAPPHFAESTISAALKASPGRPTSAPASPKRKEVNFDLEEKSPVPWIPAGSGSGKRKPRSRSLSPGYSPFYIRDLDRDDVRNVFPGHRSLRTGDTERKGAVQDYGYRSLPSHNQLRSNQVSDSLLDDLEARLYNRLAGVEETSSHYPPAGKMWQRDDSTIDLTDGEFEDSGDLDITDLADPGEGLRREAVSMMDAPTLENVKLRLAEMQREQREIRQRWSTLKFTETKRSSQRFTQSEVRNEEPLPPPAIEVTRMTRSERPVQLQGPVNKDWVEEPLLFTKSSAVTRVQFHHTVTGGAKNDLGLQRSLVVPGGCRAKKLLTMKQTAVERIAADRDRYESYLRKHSHHPTGKFDPWMLMEEISDEIFSECLQEVAGEVEQINEEIANHMYKSEFMVDKSQSESIMPEPSYFPLEQPVAEEENFFPVQETRSDGIMKERAESIHHRLQTQQEEEARKVFMDKGGDRLVGAGDTMALNLDKLSEERDSSVERKLSPERKGGGSSAGQSPVHTGSARPSPNLSAREPFLDDVSQFVSRGHDESGSAGDGADRRLDDGQQEKDDDEYTEETDQQDEDEEDDDDDDDYSDDNFEDVSDVDIG</sequence>
<evidence type="ECO:0000313" key="3">
    <source>
        <dbReference type="RefSeq" id="XP_005096151.1"/>
    </source>
</evidence>
<dbReference type="PANTHER" id="PTHR15732:SF4">
    <property type="entry name" value="PROTEIN MOONRAKER"/>
    <property type="match status" value="1"/>
</dbReference>
<dbReference type="RefSeq" id="XP_005096151.1">
    <property type="nucleotide sequence ID" value="XM_005096094.3"/>
</dbReference>
<evidence type="ECO:0000313" key="2">
    <source>
        <dbReference type="Proteomes" id="UP000694888"/>
    </source>
</evidence>
<proteinExistence type="predicted"/>
<evidence type="ECO:0000256" key="1">
    <source>
        <dbReference type="SAM" id="MobiDB-lite"/>
    </source>
</evidence>
<gene>
    <name evidence="3" type="primary">LOC101852844</name>
</gene>
<dbReference type="GeneID" id="101852844"/>